<keyword evidence="1" id="KW-0812">Transmembrane</keyword>
<keyword evidence="3" id="KW-1185">Reference proteome</keyword>
<dbReference type="InterPro" id="IPR016778">
    <property type="entry name" value="Competence_ComB"/>
</dbReference>
<protein>
    <recommendedName>
        <fullName evidence="4">Competence protein ComB</fullName>
    </recommendedName>
</protein>
<dbReference type="AlphaFoldDB" id="A0AAJ3K266"/>
<dbReference type="GeneID" id="85657951"/>
<dbReference type="PIRSF" id="PIRSF020785">
    <property type="entry name" value="Competence_ComB"/>
    <property type="match status" value="1"/>
</dbReference>
<proteinExistence type="predicted"/>
<evidence type="ECO:0000313" key="3">
    <source>
        <dbReference type="Proteomes" id="UP000188998"/>
    </source>
</evidence>
<dbReference type="EMBL" id="MLAB01000065">
    <property type="protein sequence ID" value="OOF69944.1"/>
    <property type="molecule type" value="Genomic_DNA"/>
</dbReference>
<dbReference type="Proteomes" id="UP000188998">
    <property type="component" value="Unassembled WGS sequence"/>
</dbReference>
<reference evidence="2 3" key="1">
    <citation type="submission" date="2016-10" db="EMBL/GenBank/DDBJ databases">
        <title>Rodentibacter gen. nov. and new species.</title>
        <authorList>
            <person name="Christensen H."/>
        </authorList>
    </citation>
    <scope>NUCLEOTIDE SEQUENCE [LARGE SCALE GENOMIC DNA]</scope>
    <source>
        <strain evidence="2 3">199137021</strain>
    </source>
</reference>
<keyword evidence="1" id="KW-0472">Membrane</keyword>
<sequence>MNGINLLPWRLEKYQRLLCLFIVKMFAVLIVGVALYAVLTAFQRQQQGELNTQQQFFIEQKKRLAQTVQQITEVKQTIRNLTELQEISPNRVEQVISLLPRLPLQQGELEALSFNEEGIRLNGFCVTKEEFETFREFLSRHFASFKLTQFQPEQGRWVFQFDLSPEVNEK</sequence>
<keyword evidence="1" id="KW-1133">Transmembrane helix</keyword>
<evidence type="ECO:0000256" key="1">
    <source>
        <dbReference type="SAM" id="Phobius"/>
    </source>
</evidence>
<evidence type="ECO:0008006" key="4">
    <source>
        <dbReference type="Google" id="ProtNLM"/>
    </source>
</evidence>
<dbReference type="RefSeq" id="WP_059368778.1">
    <property type="nucleotide sequence ID" value="NZ_BBXJ01000001.1"/>
</dbReference>
<feature type="transmembrane region" description="Helical" evidence="1">
    <location>
        <begin position="17"/>
        <end position="39"/>
    </location>
</feature>
<evidence type="ECO:0000313" key="2">
    <source>
        <dbReference type="EMBL" id="OOF69944.1"/>
    </source>
</evidence>
<comment type="caution">
    <text evidence="2">The sequence shown here is derived from an EMBL/GenBank/DDBJ whole genome shotgun (WGS) entry which is preliminary data.</text>
</comment>
<name>A0AAJ3K266_9PAST</name>
<organism evidence="2 3">
    <name type="scientific">Rodentibacter caecimuris</name>
    <dbReference type="NCBI Taxonomy" id="1796644"/>
    <lineage>
        <taxon>Bacteria</taxon>
        <taxon>Pseudomonadati</taxon>
        <taxon>Pseudomonadota</taxon>
        <taxon>Gammaproteobacteria</taxon>
        <taxon>Pasteurellales</taxon>
        <taxon>Pasteurellaceae</taxon>
        <taxon>Rodentibacter</taxon>
    </lineage>
</organism>
<accession>A0AAJ3K266</accession>
<gene>
    <name evidence="2" type="ORF">BKG90_11370</name>
</gene>